<evidence type="ECO:0000313" key="7">
    <source>
        <dbReference type="EMBL" id="VAW22682.1"/>
    </source>
</evidence>
<dbReference type="GO" id="GO:0008934">
    <property type="term" value="F:inositol monophosphate 1-phosphatase activity"/>
    <property type="evidence" value="ECO:0007669"/>
    <property type="project" value="InterPro"/>
</dbReference>
<evidence type="ECO:0000256" key="3">
    <source>
        <dbReference type="ARBA" id="ARBA00013106"/>
    </source>
</evidence>
<dbReference type="EC" id="3.1.3.25" evidence="3"/>
<dbReference type="PANTHER" id="PTHR20854:SF4">
    <property type="entry name" value="INOSITOL-1-MONOPHOSPHATASE-RELATED"/>
    <property type="match status" value="1"/>
</dbReference>
<accession>A0A3B0U8A3</accession>
<dbReference type="Gene3D" id="3.40.190.80">
    <property type="match status" value="1"/>
</dbReference>
<dbReference type="EMBL" id="UOEQ01000427">
    <property type="protein sequence ID" value="VAW22682.1"/>
    <property type="molecule type" value="Genomic_DNA"/>
</dbReference>
<dbReference type="InterPro" id="IPR033942">
    <property type="entry name" value="IMPase"/>
</dbReference>
<comment type="cofactor">
    <cofactor evidence="2">
        <name>Mg(2+)</name>
        <dbReference type="ChEBI" id="CHEBI:18420"/>
    </cofactor>
</comment>
<keyword evidence="4" id="KW-0479">Metal-binding</keyword>
<evidence type="ECO:0000256" key="2">
    <source>
        <dbReference type="ARBA" id="ARBA00001946"/>
    </source>
</evidence>
<dbReference type="PRINTS" id="PR00377">
    <property type="entry name" value="IMPHPHTASES"/>
</dbReference>
<organism evidence="7">
    <name type="scientific">hydrothermal vent metagenome</name>
    <dbReference type="NCBI Taxonomy" id="652676"/>
    <lineage>
        <taxon>unclassified sequences</taxon>
        <taxon>metagenomes</taxon>
        <taxon>ecological metagenomes</taxon>
    </lineage>
</organism>
<reference evidence="7" key="1">
    <citation type="submission" date="2018-06" db="EMBL/GenBank/DDBJ databases">
        <authorList>
            <person name="Zhirakovskaya E."/>
        </authorList>
    </citation>
    <scope>NUCLEOTIDE SEQUENCE</scope>
</reference>
<keyword evidence="5 7" id="KW-0378">Hydrolase</keyword>
<dbReference type="Gene3D" id="3.30.540.10">
    <property type="entry name" value="Fructose-1,6-Bisphosphatase, subunit A, domain 1"/>
    <property type="match status" value="1"/>
</dbReference>
<dbReference type="GO" id="GO:0046872">
    <property type="term" value="F:metal ion binding"/>
    <property type="evidence" value="ECO:0007669"/>
    <property type="project" value="UniProtKB-KW"/>
</dbReference>
<evidence type="ECO:0000256" key="5">
    <source>
        <dbReference type="ARBA" id="ARBA00022801"/>
    </source>
</evidence>
<dbReference type="CDD" id="cd01639">
    <property type="entry name" value="IMPase"/>
    <property type="match status" value="1"/>
</dbReference>
<evidence type="ECO:0000256" key="4">
    <source>
        <dbReference type="ARBA" id="ARBA00022723"/>
    </source>
</evidence>
<proteinExistence type="predicted"/>
<dbReference type="GO" id="GO:0007165">
    <property type="term" value="P:signal transduction"/>
    <property type="evidence" value="ECO:0007669"/>
    <property type="project" value="TreeGrafter"/>
</dbReference>
<dbReference type="FunFam" id="3.30.540.10:FF:000003">
    <property type="entry name" value="Inositol-1-monophosphatase"/>
    <property type="match status" value="1"/>
</dbReference>
<protein>
    <recommendedName>
        <fullName evidence="3">inositol-phosphate phosphatase</fullName>
        <ecNumber evidence="3">3.1.3.25</ecNumber>
    </recommendedName>
</protein>
<evidence type="ECO:0000256" key="6">
    <source>
        <dbReference type="ARBA" id="ARBA00022842"/>
    </source>
</evidence>
<comment type="catalytic activity">
    <reaction evidence="1">
        <text>a myo-inositol phosphate + H2O = myo-inositol + phosphate</text>
        <dbReference type="Rhea" id="RHEA:24056"/>
        <dbReference type="ChEBI" id="CHEBI:15377"/>
        <dbReference type="ChEBI" id="CHEBI:17268"/>
        <dbReference type="ChEBI" id="CHEBI:43474"/>
        <dbReference type="ChEBI" id="CHEBI:84139"/>
        <dbReference type="EC" id="3.1.3.25"/>
    </reaction>
</comment>
<keyword evidence="6" id="KW-0460">Magnesium</keyword>
<dbReference type="InterPro" id="IPR000760">
    <property type="entry name" value="Inositol_monophosphatase-like"/>
</dbReference>
<dbReference type="AlphaFoldDB" id="A0A3B0U8A3"/>
<dbReference type="InterPro" id="IPR020583">
    <property type="entry name" value="Inositol_monoP_metal-BS"/>
</dbReference>
<dbReference type="SUPFAM" id="SSF56655">
    <property type="entry name" value="Carbohydrate phosphatase"/>
    <property type="match status" value="1"/>
</dbReference>
<gene>
    <name evidence="7" type="ORF">MNBD_ALPHA11-571</name>
</gene>
<dbReference type="Pfam" id="PF00459">
    <property type="entry name" value="Inositol_P"/>
    <property type="match status" value="1"/>
</dbReference>
<sequence>MNSEISRLEFAKSLALEAGKLAQDMRTKASNGFIKSKGLQDFVTEADREVERLIKSRIAAQYPDDAFLGEEGGSQGDSTSLWVVDPIDGTANYMRSLPDWAVSIAYCENNIIQIGVICAPDMGNLAWAKLGDGAYVDDKPIHVSDCADPAMALIMLGRSSRRSVKSYLGVVAAIFDANMEYRRNGAATIGLLAVALGRAESYYEAHVNAWDALAGILLVNEAGGTCNHDGITAFLECGSKILVGNGHIDARMQAIIDLS</sequence>
<dbReference type="PROSITE" id="PS00629">
    <property type="entry name" value="IMP_1"/>
    <property type="match status" value="1"/>
</dbReference>
<name>A0A3B0U8A3_9ZZZZ</name>
<dbReference type="PANTHER" id="PTHR20854">
    <property type="entry name" value="INOSITOL MONOPHOSPHATASE"/>
    <property type="match status" value="1"/>
</dbReference>
<dbReference type="GO" id="GO:0006020">
    <property type="term" value="P:inositol metabolic process"/>
    <property type="evidence" value="ECO:0007669"/>
    <property type="project" value="TreeGrafter"/>
</dbReference>
<evidence type="ECO:0000256" key="1">
    <source>
        <dbReference type="ARBA" id="ARBA00001033"/>
    </source>
</evidence>